<protein>
    <submittedName>
        <fullName evidence="2">Uncharacterized protein</fullName>
    </submittedName>
</protein>
<reference evidence="2" key="2">
    <citation type="journal article" date="2023" name="IMA Fungus">
        <title>Comparative genomic study of the Penicillium genus elucidates a diverse pangenome and 15 lateral gene transfer events.</title>
        <authorList>
            <person name="Petersen C."/>
            <person name="Sorensen T."/>
            <person name="Nielsen M.R."/>
            <person name="Sondergaard T.E."/>
            <person name="Sorensen J.L."/>
            <person name="Fitzpatrick D.A."/>
            <person name="Frisvad J.C."/>
            <person name="Nielsen K.L."/>
        </authorList>
    </citation>
    <scope>NUCLEOTIDE SEQUENCE</scope>
    <source>
        <strain evidence="2">IBT 35675</strain>
    </source>
</reference>
<reference evidence="2" key="1">
    <citation type="submission" date="2022-12" db="EMBL/GenBank/DDBJ databases">
        <authorList>
            <person name="Petersen C."/>
        </authorList>
    </citation>
    <scope>NUCLEOTIDE SEQUENCE</scope>
    <source>
        <strain evidence="2">IBT 35675</strain>
    </source>
</reference>
<keyword evidence="3" id="KW-1185">Reference proteome</keyword>
<proteinExistence type="predicted"/>
<evidence type="ECO:0000256" key="1">
    <source>
        <dbReference type="SAM" id="MobiDB-lite"/>
    </source>
</evidence>
<dbReference type="AlphaFoldDB" id="A0A9W9UV03"/>
<name>A0A9W9UV03_PENBR</name>
<sequence>MSDPTRRHVSAMNSAVEPHRGVGRHPQAANTDDGQLARRACTAAIMQLTGGRGSTLFTTNHNAGAMTHPQVSHMYSLQKQTLIHYQFTIILQEIWKLRYCKHAIERIPRTLDTITEEDMEDLEIRRSYEGHLEDLARAYVELPGLEYAITNRIVMLSSRARREFMRLHGEEVNEALGFY</sequence>
<comment type="caution">
    <text evidence="2">The sequence shown here is derived from an EMBL/GenBank/DDBJ whole genome shotgun (WGS) entry which is preliminary data.</text>
</comment>
<evidence type="ECO:0000313" key="2">
    <source>
        <dbReference type="EMBL" id="KAJ5357579.1"/>
    </source>
</evidence>
<gene>
    <name evidence="2" type="ORF">N7541_004737</name>
</gene>
<organism evidence="2 3">
    <name type="scientific">Penicillium brevicompactum</name>
    <dbReference type="NCBI Taxonomy" id="5074"/>
    <lineage>
        <taxon>Eukaryota</taxon>
        <taxon>Fungi</taxon>
        <taxon>Dikarya</taxon>
        <taxon>Ascomycota</taxon>
        <taxon>Pezizomycotina</taxon>
        <taxon>Eurotiomycetes</taxon>
        <taxon>Eurotiomycetidae</taxon>
        <taxon>Eurotiales</taxon>
        <taxon>Aspergillaceae</taxon>
        <taxon>Penicillium</taxon>
    </lineage>
</organism>
<dbReference type="Proteomes" id="UP001148299">
    <property type="component" value="Unassembled WGS sequence"/>
</dbReference>
<dbReference type="EMBL" id="JAPZBR010000003">
    <property type="protein sequence ID" value="KAJ5357579.1"/>
    <property type="molecule type" value="Genomic_DNA"/>
</dbReference>
<accession>A0A9W9UV03</accession>
<evidence type="ECO:0000313" key="3">
    <source>
        <dbReference type="Proteomes" id="UP001148299"/>
    </source>
</evidence>
<feature type="region of interest" description="Disordered" evidence="1">
    <location>
        <begin position="1"/>
        <end position="34"/>
    </location>
</feature>